<dbReference type="AlphaFoldDB" id="K6ZFZ6"/>
<dbReference type="Proteomes" id="UP000006327">
    <property type="component" value="Unassembled WGS sequence"/>
</dbReference>
<evidence type="ECO:0000259" key="2">
    <source>
        <dbReference type="Pfam" id="PF13369"/>
    </source>
</evidence>
<gene>
    <name evidence="3" type="ORF">GARC_5375</name>
</gene>
<evidence type="ECO:0000313" key="3">
    <source>
        <dbReference type="EMBL" id="GAC22310.1"/>
    </source>
</evidence>
<dbReference type="eggNOG" id="COG2912">
    <property type="taxonomic scope" value="Bacteria"/>
</dbReference>
<protein>
    <recommendedName>
        <fullName evidence="2">Protein SirB1 N-terminal domain-containing protein</fullName>
    </recommendedName>
</protein>
<accession>K6ZFZ6</accession>
<reference evidence="3 4" key="1">
    <citation type="journal article" date="2017" name="Antonie Van Leeuwenhoek">
        <title>Rhizobium rhizosphaerae sp. nov., a novel species isolated from rice rhizosphere.</title>
        <authorList>
            <person name="Zhao J.J."/>
            <person name="Zhang J."/>
            <person name="Zhang R.J."/>
            <person name="Zhang C.W."/>
            <person name="Yin H.Q."/>
            <person name="Zhang X.X."/>
        </authorList>
    </citation>
    <scope>NUCLEOTIDE SEQUENCE [LARGE SCALE GENOMIC DNA]</scope>
    <source>
        <strain evidence="3 4">BSs20135</strain>
    </source>
</reference>
<dbReference type="InterPro" id="IPR032698">
    <property type="entry name" value="SirB1_N"/>
</dbReference>
<comment type="similarity">
    <text evidence="1">Belongs to the UPF0162 family.</text>
</comment>
<evidence type="ECO:0000256" key="1">
    <source>
        <dbReference type="ARBA" id="ARBA00007100"/>
    </source>
</evidence>
<evidence type="ECO:0000313" key="4">
    <source>
        <dbReference type="Proteomes" id="UP000006327"/>
    </source>
</evidence>
<dbReference type="OrthoDB" id="232498at2"/>
<dbReference type="Pfam" id="PF13369">
    <property type="entry name" value="Transglut_core2"/>
    <property type="match status" value="1"/>
</dbReference>
<comment type="caution">
    <text evidence="3">The sequence shown here is derived from an EMBL/GenBank/DDBJ whole genome shotgun (WGS) entry which is preliminary data.</text>
</comment>
<dbReference type="STRING" id="493475.GARC_5375"/>
<dbReference type="RefSeq" id="WP_007626016.1">
    <property type="nucleotide sequence ID" value="NZ_BAEO01000072.1"/>
</dbReference>
<dbReference type="PANTHER" id="PTHR31350">
    <property type="entry name" value="SI:DKEY-261L7.2"/>
    <property type="match status" value="1"/>
</dbReference>
<sequence length="272" mass="31126">MKELKQAISKGDYLMASLQLASVFQPNSCQPDDYLGKVALWIEQAKAFIGSTETTAKDFKQFIQFFYVQLAFSGDEKNYFSCQYSLLDHVLDYRTGIPVSLAIVFQSMGKALGFDVCGVNFPGHFLLKCRFSHHCDIYLDPLNGKQLSRQDLESLYFSILEKIEDEKMPQEALDEASCDETIVRLLHNLKASYINEKCYSEALKAVELLVNLCPNDPYERRDRGFLLHQLDCTQVAIADYQYFIRKCPKDPATQLLQAQLQQLSELVPDVFH</sequence>
<dbReference type="SUPFAM" id="SSF48452">
    <property type="entry name" value="TPR-like"/>
    <property type="match status" value="1"/>
</dbReference>
<dbReference type="InterPro" id="IPR011990">
    <property type="entry name" value="TPR-like_helical_dom_sf"/>
</dbReference>
<organism evidence="3 4">
    <name type="scientific">Paraglaciecola arctica BSs20135</name>
    <dbReference type="NCBI Taxonomy" id="493475"/>
    <lineage>
        <taxon>Bacteria</taxon>
        <taxon>Pseudomonadati</taxon>
        <taxon>Pseudomonadota</taxon>
        <taxon>Gammaproteobacteria</taxon>
        <taxon>Alteromonadales</taxon>
        <taxon>Alteromonadaceae</taxon>
        <taxon>Paraglaciecola</taxon>
    </lineage>
</organism>
<dbReference type="PANTHER" id="PTHR31350:SF21">
    <property type="entry name" value="F-BOX ONLY PROTEIN 21"/>
    <property type="match status" value="1"/>
</dbReference>
<dbReference type="Pfam" id="PF13371">
    <property type="entry name" value="TPR_9"/>
    <property type="match status" value="1"/>
</dbReference>
<name>K6ZFZ6_9ALTE</name>
<proteinExistence type="inferred from homology"/>
<dbReference type="EMBL" id="BAEO01000072">
    <property type="protein sequence ID" value="GAC22310.1"/>
    <property type="molecule type" value="Genomic_DNA"/>
</dbReference>
<feature type="domain" description="Protein SirB1 N-terminal" evidence="2">
    <location>
        <begin position="37"/>
        <end position="186"/>
    </location>
</feature>
<dbReference type="Gene3D" id="1.25.40.10">
    <property type="entry name" value="Tetratricopeptide repeat domain"/>
    <property type="match status" value="1"/>
</dbReference>
<keyword evidence="4" id="KW-1185">Reference proteome</keyword>